<keyword evidence="2" id="KW-1185">Reference proteome</keyword>
<protein>
    <submittedName>
        <fullName evidence="1">DUF3124 domain-containing protein</fullName>
    </submittedName>
</protein>
<sequence length="211" mass="22402">MHKVISRISSCMTKDFPSPQPKGRSLKVKQAMCHIRTGYVLFAILALLSMPGAPAAHAQAAAGIEQSFASSLTAMPTESLGVSGAFYVPVYSSVSMSHGKLRADFSVTLSIHNASETRPLVLRRIAYFDTAGKLVESYLKAPVALKPFSTVEVFVPTTDIRGGTGANFVVDWAASGEIAEPVIEALMVGSIGSGHYAFTTQGRPVKVIGRN</sequence>
<proteinExistence type="predicted"/>
<dbReference type="Pfam" id="PF11322">
    <property type="entry name" value="DUF3124"/>
    <property type="match status" value="1"/>
</dbReference>
<evidence type="ECO:0000313" key="2">
    <source>
        <dbReference type="Proteomes" id="UP000676951"/>
    </source>
</evidence>
<dbReference type="InterPro" id="IPR021471">
    <property type="entry name" value="DUF3124"/>
</dbReference>
<dbReference type="AlphaFoldDB" id="A0A975NVW4"/>
<accession>A0A975NVW4</accession>
<evidence type="ECO:0000313" key="1">
    <source>
        <dbReference type="EMBL" id="QWG22252.1"/>
    </source>
</evidence>
<name>A0A975NVW4_9BRAD</name>
<gene>
    <name evidence="1" type="ORF">KMZ93_20070</name>
</gene>
<organism evidence="1 2">
    <name type="scientific">Bradyrhizobium sediminis</name>
    <dbReference type="NCBI Taxonomy" id="2840469"/>
    <lineage>
        <taxon>Bacteria</taxon>
        <taxon>Pseudomonadati</taxon>
        <taxon>Pseudomonadota</taxon>
        <taxon>Alphaproteobacteria</taxon>
        <taxon>Hyphomicrobiales</taxon>
        <taxon>Nitrobacteraceae</taxon>
        <taxon>Bradyrhizobium</taxon>
    </lineage>
</organism>
<dbReference type="Proteomes" id="UP000676951">
    <property type="component" value="Chromosome"/>
</dbReference>
<reference evidence="1 2" key="1">
    <citation type="submission" date="2021-06" db="EMBL/GenBank/DDBJ databases">
        <title>Bradyrhizobium sp. S2-11-4 Genome sequencing.</title>
        <authorList>
            <person name="Jin L."/>
        </authorList>
    </citation>
    <scope>NUCLEOTIDE SEQUENCE [LARGE SCALE GENOMIC DNA]</scope>
    <source>
        <strain evidence="1 2">S2-11-4</strain>
    </source>
</reference>
<dbReference type="EMBL" id="CP076136">
    <property type="protein sequence ID" value="QWG22252.1"/>
    <property type="molecule type" value="Genomic_DNA"/>
</dbReference>